<dbReference type="Gene3D" id="3.40.50.300">
    <property type="entry name" value="P-loop containing nucleotide triphosphate hydrolases"/>
    <property type="match status" value="2"/>
</dbReference>
<keyword evidence="5 10" id="KW-0347">Helicase</keyword>
<dbReference type="HAMAP" id="MF_01486">
    <property type="entry name" value="RecC"/>
    <property type="match status" value="1"/>
</dbReference>
<evidence type="ECO:0000256" key="1">
    <source>
        <dbReference type="ARBA" id="ARBA00022722"/>
    </source>
</evidence>
<dbReference type="Pfam" id="PF17946">
    <property type="entry name" value="RecC_C"/>
    <property type="match status" value="1"/>
</dbReference>
<evidence type="ECO:0000256" key="3">
    <source>
        <dbReference type="ARBA" id="ARBA00022763"/>
    </source>
</evidence>
<evidence type="ECO:0000259" key="11">
    <source>
        <dbReference type="Pfam" id="PF17946"/>
    </source>
</evidence>
<dbReference type="InterPro" id="IPR013986">
    <property type="entry name" value="DExx_box_DNA_helicase_dom_sf"/>
</dbReference>
<keyword evidence="3 10" id="KW-0227">DNA damage</keyword>
<keyword evidence="13" id="KW-1185">Reference proteome</keyword>
<dbReference type="EMBL" id="JAXGFP010000003">
    <property type="protein sequence ID" value="MEG3183807.1"/>
    <property type="molecule type" value="Genomic_DNA"/>
</dbReference>
<dbReference type="InterPro" id="IPR011335">
    <property type="entry name" value="Restrct_endonuc-II-like"/>
</dbReference>
<comment type="similarity">
    <text evidence="10">Belongs to the RecC family.</text>
</comment>
<dbReference type="Gene3D" id="1.10.10.160">
    <property type="match status" value="1"/>
</dbReference>
<name>A0ABU7YXZ6_9GAMM</name>
<dbReference type="SUPFAM" id="SSF52980">
    <property type="entry name" value="Restriction endonuclease-like"/>
    <property type="match status" value="1"/>
</dbReference>
<dbReference type="Proteomes" id="UP001355056">
    <property type="component" value="Unassembled WGS sequence"/>
</dbReference>
<dbReference type="PANTHER" id="PTHR30591:SF1">
    <property type="entry name" value="RECBCD ENZYME SUBUNIT RECC"/>
    <property type="match status" value="1"/>
</dbReference>
<dbReference type="Gene3D" id="3.40.50.10930">
    <property type="match status" value="1"/>
</dbReference>
<dbReference type="InterPro" id="IPR041500">
    <property type="entry name" value="RecC_C"/>
</dbReference>
<evidence type="ECO:0000256" key="5">
    <source>
        <dbReference type="ARBA" id="ARBA00022806"/>
    </source>
</evidence>
<reference evidence="12 13" key="1">
    <citation type="journal article" date="2016" name="Int. J. Syst. Evol. Microbiol.">
        <title>Lysobacter erysipheiresistens sp. nov., an antagonist of powdery mildew, isolated from tobacco-cultivated soil.</title>
        <authorList>
            <person name="Xie B."/>
            <person name="Li T."/>
            <person name="Lin X."/>
            <person name="Wang C.J."/>
            <person name="Chen Y.J."/>
            <person name="Liu W.J."/>
            <person name="Zhao Z.W."/>
        </authorList>
    </citation>
    <scope>NUCLEOTIDE SEQUENCE [LARGE SCALE GENOMIC DNA]</scope>
    <source>
        <strain evidence="12 13">RS-LYSO-3</strain>
    </source>
</reference>
<keyword evidence="6 10" id="KW-0269">Exonuclease</keyword>
<keyword evidence="4 10" id="KW-0378">Hydrolase</keyword>
<keyword evidence="9 10" id="KW-0234">DNA repair</keyword>
<evidence type="ECO:0000256" key="7">
    <source>
        <dbReference type="ARBA" id="ARBA00022840"/>
    </source>
</evidence>
<evidence type="ECO:0000313" key="12">
    <source>
        <dbReference type="EMBL" id="MEG3183807.1"/>
    </source>
</evidence>
<dbReference type="RefSeq" id="WP_332616131.1">
    <property type="nucleotide sequence ID" value="NZ_JAXGFP010000003.1"/>
</dbReference>
<comment type="function">
    <text evidence="10">A helicase/nuclease that prepares dsDNA breaks (DSB) for recombinational DNA repair. Binds to DSBs and unwinds DNA via a highly rapid and processive ATP-dependent bidirectional helicase activity. Unwinds dsDNA until it encounters a Chi (crossover hotspot instigator) sequence from the 3' direction. Cuts ssDNA a few nucleotides 3' to the Chi site. The properties and activities of the enzyme are changed at Chi. The Chi-altered holoenzyme produces a long 3'-ssDNA overhang and facilitates RecA-binding to the ssDNA for homologous DNA recombination and repair. Holoenzyme degrades any linearized DNA that is unable to undergo homologous recombination. In the holoenzyme this subunit recognizes the wild-type Chi sequence, and when added to isolated RecB increases its ATP-dependent helicase processivity.</text>
</comment>
<keyword evidence="7 10" id="KW-0067">ATP-binding</keyword>
<dbReference type="PANTHER" id="PTHR30591">
    <property type="entry name" value="RECBCD ENZYME SUBUNIT RECC"/>
    <property type="match status" value="1"/>
</dbReference>
<protein>
    <recommendedName>
        <fullName evidence="10">RecBCD enzyme subunit RecC</fullName>
    </recommendedName>
    <alternativeName>
        <fullName evidence="10">Exonuclease V subunit RecC</fullName>
        <shortName evidence="10">ExoV subunit RecC</shortName>
    </alternativeName>
    <alternativeName>
        <fullName evidence="10">Helicase/nuclease RecBCD subunit RecC</fullName>
    </alternativeName>
</protein>
<proteinExistence type="inferred from homology"/>
<comment type="subunit">
    <text evidence="10">Heterotrimer of RecB, RecC and RecD. All subunits contribute to DNA-binding.</text>
</comment>
<comment type="caution">
    <text evidence="12">The sequence shown here is derived from an EMBL/GenBank/DDBJ whole genome shotgun (WGS) entry which is preliminary data.</text>
</comment>
<evidence type="ECO:0000256" key="9">
    <source>
        <dbReference type="ARBA" id="ARBA00023204"/>
    </source>
</evidence>
<accession>A0ABU7YXZ6</accession>
<dbReference type="NCBIfam" id="TIGR01450">
    <property type="entry name" value="recC"/>
    <property type="match status" value="1"/>
</dbReference>
<organism evidence="12 13">
    <name type="scientific">Novilysobacter erysipheiresistens</name>
    <dbReference type="NCBI Taxonomy" id="1749332"/>
    <lineage>
        <taxon>Bacteria</taxon>
        <taxon>Pseudomonadati</taxon>
        <taxon>Pseudomonadota</taxon>
        <taxon>Gammaproteobacteria</taxon>
        <taxon>Lysobacterales</taxon>
        <taxon>Lysobacteraceae</taxon>
        <taxon>Novilysobacter</taxon>
    </lineage>
</organism>
<gene>
    <name evidence="10 12" type="primary">recC</name>
    <name evidence="12" type="ORF">SNE34_07275</name>
</gene>
<feature type="domain" description="RecC C-terminal" evidence="11">
    <location>
        <begin position="824"/>
        <end position="1049"/>
    </location>
</feature>
<evidence type="ECO:0000256" key="10">
    <source>
        <dbReference type="HAMAP-Rule" id="MF_01486"/>
    </source>
</evidence>
<dbReference type="InterPro" id="IPR027417">
    <property type="entry name" value="P-loop_NTPase"/>
</dbReference>
<evidence type="ECO:0000256" key="2">
    <source>
        <dbReference type="ARBA" id="ARBA00022741"/>
    </source>
</evidence>
<comment type="miscellaneous">
    <text evidence="10">In the RecBCD complex, RecB has a slow 3'-5' helicase, an exonuclease activity and loads RecA onto ssDNA, RecD has a fast 5'-3' helicase activity, while RecC stimulates the ATPase and processivity of the RecB helicase and contributes to recognition of the Chi site.</text>
</comment>
<dbReference type="PIRSF" id="PIRSF000980">
    <property type="entry name" value="RecC"/>
    <property type="match status" value="1"/>
</dbReference>
<sequence length="1140" mass="123871">MPAAPDFRLYHSNSLDVLAGLLAQELRAPAPGQSLLTPDIVLIPQVAMRRWLQAELAKAHGIAANLEFLTPGELVRRALDANVDGAGEDLDADALRWRLYAALGDATLMRAPAMAGLRQYLGGNGLADADPLKAWGLAGELAAVFEKYQAWRRDWLLDWETGANPRDPQALLWRHVGAGRRHRARRIDDYLRRFTGDAAPLPAGLPPRLFAFATLNISPDVLRVVATQARVGTLHFYLPSPTQAYWGDLQTLGERLRGAGEDAFEHDENPLLQAWGAAGRDFMAVLGSYEVVHPSGDVPAYAEPVPRPDDALADGLLKRLQRDLFHRRGESGAPLRETVDRLDPTLQVHACHTRLREVQVLHDQLRGLLEDDRFDPPLQPREIAVLAPDIDPYVPYIEAVFGGRAGQPDFIPYALADASPLAGEPLAEVFLRLLALPVSRFGLHEVLDLLASPPLAEAAGLDAPALERLHDWLQAAGARWGLDAGHRQRHGAPADDTWTWRFALDRLLLGHAIGDDAPLALGPGAMLAPCPELEGGALDALDVLLRLLRTLERNERTLAESMSPARWRERLLGLLDALFPQVPSAPATQRGLDRLRQLVAAFADSAAAAGFDAPLAAEVVRAHFAGVLGEADTRAPLLTGGISFGRMVPLRLLPFRAICVLGLNDGDYPRRDPAGGLNRLTAELGSSRRRHGDRSLREDDRFLFLQLLASAGDVFYLSHLGADARDGSAREPSVLVAELLDAAAAQHVDPAAAREALVVHHPLQPFAPTAFGAADRGGPEPRRFSFRGEWHPAAGRSAGQRQPLPAWSTGPLTAKASDAEVEPEVITIAELRRFLRDPAGEYLRRRLALRLPEEVASVEDVEPLLLPTRGLDKHHLQTAVLEAAIADDTGDLHERLRARGLLPPGPLAAAQLAALLRDTRSYAELFNRWRNGREATSLPVDIEIDLPGGTVHVRGRIEGDHGDAIARLRVGAPNGPSTIRDGLDWLLASANDTPRALVQFHDDGEGATLHERAPLEPNAARAALRGLLQLRAQGLTEPLPWGPYTGWTHYSESSGAKPEAALDKARKQWEGGHQSWSEGGGDALRLTLRGRDLFDDAELFRRFGEVNAQIFRALVEGVAFEGFVDDGADGLVIDNEGASA</sequence>
<evidence type="ECO:0000313" key="13">
    <source>
        <dbReference type="Proteomes" id="UP001355056"/>
    </source>
</evidence>
<dbReference type="GO" id="GO:0008854">
    <property type="term" value="F:exodeoxyribonuclease V activity"/>
    <property type="evidence" value="ECO:0007669"/>
    <property type="project" value="UniProtKB-EC"/>
</dbReference>
<keyword evidence="1 10" id="KW-0540">Nuclease</keyword>
<keyword evidence="8 10" id="KW-0238">DNA-binding</keyword>
<dbReference type="Pfam" id="PF04257">
    <property type="entry name" value="Exonuc_V_gamma"/>
    <property type="match status" value="1"/>
</dbReference>
<evidence type="ECO:0000256" key="6">
    <source>
        <dbReference type="ARBA" id="ARBA00022839"/>
    </source>
</evidence>
<evidence type="ECO:0000256" key="8">
    <source>
        <dbReference type="ARBA" id="ARBA00023125"/>
    </source>
</evidence>
<dbReference type="InterPro" id="IPR006697">
    <property type="entry name" value="RecC"/>
</dbReference>
<keyword evidence="2 10" id="KW-0547">Nucleotide-binding</keyword>
<dbReference type="SUPFAM" id="SSF52540">
    <property type="entry name" value="P-loop containing nucleoside triphosphate hydrolases"/>
    <property type="match status" value="2"/>
</dbReference>
<evidence type="ECO:0000256" key="4">
    <source>
        <dbReference type="ARBA" id="ARBA00022801"/>
    </source>
</evidence>